<dbReference type="InterPro" id="IPR000594">
    <property type="entry name" value="ThiF_NAD_FAD-bd"/>
</dbReference>
<dbReference type="InterPro" id="IPR045886">
    <property type="entry name" value="ThiF/MoeB/HesA"/>
</dbReference>
<protein>
    <recommendedName>
        <fullName evidence="7">SUMO-activating enzyme subunit 1</fullName>
    </recommendedName>
    <alternativeName>
        <fullName evidence="8">Ubiquitin-like 1-activating enzyme E1A</fullName>
    </alternativeName>
</protein>
<evidence type="ECO:0000256" key="6">
    <source>
        <dbReference type="ARBA" id="ARBA00026003"/>
    </source>
</evidence>
<dbReference type="InterPro" id="IPR000011">
    <property type="entry name" value="UBQ/SUMO-activ_enz_E1-like"/>
</dbReference>
<comment type="pathway">
    <text evidence="2">Protein modification; protein sumoylation.</text>
</comment>
<dbReference type="EMBL" id="CARXXK010000001">
    <property type="protein sequence ID" value="CAI6344060.1"/>
    <property type="molecule type" value="Genomic_DNA"/>
</dbReference>
<evidence type="ECO:0000256" key="4">
    <source>
        <dbReference type="ARBA" id="ARBA00022786"/>
    </source>
</evidence>
<sequence>MASELMKNGDGEMSKDERKVYDRQIRLWGFDGQNKLRATKVLLIGMQGLGAEIAKNLILSGVNSITLKDHTEVSILDRCSQFLIPRDSEERNRAKASFSAAQKLNPNVKVIVDTTPIEENVDSFVTSFDLVIATECSPSTYKRLSENCRKSNVKIFIADVYGLFGYFYQDVISTHSLYGEVFPNNAEIDTLTSTKKKPQLYYLTSALLKFQSDSNRKPNPDTSEEDIEELKSIIHPQINDSSSDQENKESDVFEEYYGELFCELSPTTSIIGAMVSQTALNTVMNKPVDNYNVFFYDHIEHEGKFHLL</sequence>
<dbReference type="PANTHER" id="PTHR10953:SF162">
    <property type="entry name" value="SUMO-ACTIVATING ENZYME SUBUNIT 1"/>
    <property type="match status" value="1"/>
</dbReference>
<reference evidence="10 11" key="1">
    <citation type="submission" date="2023-01" db="EMBL/GenBank/DDBJ databases">
        <authorList>
            <person name="Whitehead M."/>
        </authorList>
    </citation>
    <scope>NUCLEOTIDE SEQUENCE [LARGE SCALE GENOMIC DNA]</scope>
</reference>
<dbReference type="PANTHER" id="PTHR10953">
    <property type="entry name" value="UBIQUITIN-ACTIVATING ENZYME E1"/>
    <property type="match status" value="1"/>
</dbReference>
<evidence type="ECO:0000256" key="8">
    <source>
        <dbReference type="ARBA" id="ARBA00044354"/>
    </source>
</evidence>
<dbReference type="PRINTS" id="PR01849">
    <property type="entry name" value="UBIQUITINACT"/>
</dbReference>
<comment type="subunit">
    <text evidence="6">Heterodimer of SAE1 and UBA2/SAE2. The heterodimer corresponds to the two domains that are encoded on a single polypeptide chain in ubiquitin-activating enzyme E1. Interacts with UBE2I.</text>
</comment>
<evidence type="ECO:0000256" key="2">
    <source>
        <dbReference type="ARBA" id="ARBA00004718"/>
    </source>
</evidence>
<evidence type="ECO:0000259" key="9">
    <source>
        <dbReference type="Pfam" id="PF00899"/>
    </source>
</evidence>
<name>A0AAV0VKB7_9HEMI</name>
<comment type="subcellular location">
    <subcellularLocation>
        <location evidence="1">Nucleus</location>
    </subcellularLocation>
</comment>
<dbReference type="Gene3D" id="3.40.50.720">
    <property type="entry name" value="NAD(P)-binding Rossmann-like Domain"/>
    <property type="match status" value="1"/>
</dbReference>
<proteinExistence type="inferred from homology"/>
<evidence type="ECO:0000256" key="5">
    <source>
        <dbReference type="ARBA" id="ARBA00023242"/>
    </source>
</evidence>
<dbReference type="Proteomes" id="UP001160148">
    <property type="component" value="Unassembled WGS sequence"/>
</dbReference>
<evidence type="ECO:0000313" key="10">
    <source>
        <dbReference type="EMBL" id="CAI6344060.1"/>
    </source>
</evidence>
<dbReference type="Pfam" id="PF00899">
    <property type="entry name" value="ThiF"/>
    <property type="match status" value="1"/>
</dbReference>
<accession>A0AAV0VKB7</accession>
<keyword evidence="5" id="KW-0539">Nucleus</keyword>
<evidence type="ECO:0000256" key="3">
    <source>
        <dbReference type="ARBA" id="ARBA00005673"/>
    </source>
</evidence>
<comment type="similarity">
    <text evidence="3">Belongs to the ubiquitin-activating E1 family.</text>
</comment>
<keyword evidence="11" id="KW-1185">Reference proteome</keyword>
<comment type="caution">
    <text evidence="10">The sequence shown here is derived from an EMBL/GenBank/DDBJ whole genome shotgun (WGS) entry which is preliminary data.</text>
</comment>
<keyword evidence="4" id="KW-0833">Ubl conjugation pathway</keyword>
<feature type="domain" description="THIF-type NAD/FAD binding fold" evidence="9">
    <location>
        <begin position="21"/>
        <end position="297"/>
    </location>
</feature>
<evidence type="ECO:0000256" key="7">
    <source>
        <dbReference type="ARBA" id="ARBA00044187"/>
    </source>
</evidence>
<dbReference type="InterPro" id="IPR035985">
    <property type="entry name" value="Ubiquitin-activating_enz"/>
</dbReference>
<evidence type="ECO:0000313" key="11">
    <source>
        <dbReference type="Proteomes" id="UP001160148"/>
    </source>
</evidence>
<dbReference type="AlphaFoldDB" id="A0AAV0VKB7"/>
<gene>
    <name evidence="10" type="ORF">MEUPH1_LOCUS1238</name>
</gene>
<dbReference type="GO" id="GO:0031510">
    <property type="term" value="C:SUMO activating enzyme complex"/>
    <property type="evidence" value="ECO:0007669"/>
    <property type="project" value="TreeGrafter"/>
</dbReference>
<dbReference type="GO" id="GO:0016925">
    <property type="term" value="P:protein sumoylation"/>
    <property type="evidence" value="ECO:0007669"/>
    <property type="project" value="TreeGrafter"/>
</dbReference>
<dbReference type="GO" id="GO:0005737">
    <property type="term" value="C:cytoplasm"/>
    <property type="evidence" value="ECO:0007669"/>
    <property type="project" value="TreeGrafter"/>
</dbReference>
<dbReference type="SUPFAM" id="SSF69572">
    <property type="entry name" value="Activating enzymes of the ubiquitin-like proteins"/>
    <property type="match status" value="1"/>
</dbReference>
<evidence type="ECO:0000256" key="1">
    <source>
        <dbReference type="ARBA" id="ARBA00004123"/>
    </source>
</evidence>
<organism evidence="10 11">
    <name type="scientific">Macrosiphum euphorbiae</name>
    <name type="common">potato aphid</name>
    <dbReference type="NCBI Taxonomy" id="13131"/>
    <lineage>
        <taxon>Eukaryota</taxon>
        <taxon>Metazoa</taxon>
        <taxon>Ecdysozoa</taxon>
        <taxon>Arthropoda</taxon>
        <taxon>Hexapoda</taxon>
        <taxon>Insecta</taxon>
        <taxon>Pterygota</taxon>
        <taxon>Neoptera</taxon>
        <taxon>Paraneoptera</taxon>
        <taxon>Hemiptera</taxon>
        <taxon>Sternorrhyncha</taxon>
        <taxon>Aphidomorpha</taxon>
        <taxon>Aphidoidea</taxon>
        <taxon>Aphididae</taxon>
        <taxon>Macrosiphini</taxon>
        <taxon>Macrosiphum</taxon>
    </lineage>
</organism>
<dbReference type="GO" id="GO:0019948">
    <property type="term" value="F:SUMO activating enzyme activity"/>
    <property type="evidence" value="ECO:0007669"/>
    <property type="project" value="TreeGrafter"/>
</dbReference>